<evidence type="ECO:0000256" key="1">
    <source>
        <dbReference type="ARBA" id="ARBA00023125"/>
    </source>
</evidence>
<dbReference type="GO" id="GO:0000976">
    <property type="term" value="F:transcription cis-regulatory region binding"/>
    <property type="evidence" value="ECO:0007669"/>
    <property type="project" value="TreeGrafter"/>
</dbReference>
<feature type="domain" description="HTH tetR-type" evidence="3">
    <location>
        <begin position="16"/>
        <end position="76"/>
    </location>
</feature>
<proteinExistence type="predicted"/>
<dbReference type="PANTHER" id="PTHR30055:SF223">
    <property type="entry name" value="HTH-TYPE TRANSCRIPTIONAL REGULATOR UIDR"/>
    <property type="match status" value="1"/>
</dbReference>
<keyword evidence="5" id="KW-1185">Reference proteome</keyword>
<dbReference type="OrthoDB" id="3210235at2"/>
<dbReference type="Gene3D" id="1.10.357.10">
    <property type="entry name" value="Tetracycline Repressor, domain 2"/>
    <property type="match status" value="1"/>
</dbReference>
<evidence type="ECO:0000259" key="3">
    <source>
        <dbReference type="PROSITE" id="PS50977"/>
    </source>
</evidence>
<sequence length="207" mass="23009">MVARSDPGARTRRSSSEIRALILTAARDVFSERGYAGASTRELAARAGVAEHLLFRNFGTKAKLFEEAVFVPFEAFISAYSRVWSSRDADGPMTDIALEYVAGLYDFLHANRLMISVLLATRAHEPEFDMRLQQLFGQMEVMINEGITERHFPGVDPALAARLTFGLVLSAAVHQEVLFPLGPPTTREELLSELTQYMLHGLAHRGE</sequence>
<accession>A0A502EFF5</accession>
<evidence type="ECO:0000256" key="2">
    <source>
        <dbReference type="PROSITE-ProRule" id="PRU00335"/>
    </source>
</evidence>
<dbReference type="InterPro" id="IPR050109">
    <property type="entry name" value="HTH-type_TetR-like_transc_reg"/>
</dbReference>
<dbReference type="SUPFAM" id="SSF48498">
    <property type="entry name" value="Tetracyclin repressor-like, C-terminal domain"/>
    <property type="match status" value="1"/>
</dbReference>
<evidence type="ECO:0000313" key="4">
    <source>
        <dbReference type="EMBL" id="TPG36455.1"/>
    </source>
</evidence>
<dbReference type="Proteomes" id="UP000320095">
    <property type="component" value="Unassembled WGS sequence"/>
</dbReference>
<dbReference type="Pfam" id="PF00440">
    <property type="entry name" value="TetR_N"/>
    <property type="match status" value="1"/>
</dbReference>
<dbReference type="EMBL" id="RCZG01000001">
    <property type="protein sequence ID" value="TPG36455.1"/>
    <property type="molecule type" value="Genomic_DNA"/>
</dbReference>
<protein>
    <submittedName>
        <fullName evidence="4">TetR/AcrR family transcriptional regulator</fullName>
    </submittedName>
</protein>
<dbReference type="AlphaFoldDB" id="A0A502EFF5"/>
<dbReference type="Gene3D" id="1.10.10.60">
    <property type="entry name" value="Homeodomain-like"/>
    <property type="match status" value="1"/>
</dbReference>
<gene>
    <name evidence="4" type="ORF">EAH80_00285</name>
</gene>
<evidence type="ECO:0000313" key="5">
    <source>
        <dbReference type="Proteomes" id="UP000320095"/>
    </source>
</evidence>
<dbReference type="PANTHER" id="PTHR30055">
    <property type="entry name" value="HTH-TYPE TRANSCRIPTIONAL REGULATOR RUTR"/>
    <property type="match status" value="1"/>
</dbReference>
<dbReference type="InterPro" id="IPR009057">
    <property type="entry name" value="Homeodomain-like_sf"/>
</dbReference>
<dbReference type="RefSeq" id="WP_140687060.1">
    <property type="nucleotide sequence ID" value="NZ_RCZG01000001.1"/>
</dbReference>
<dbReference type="GO" id="GO:0003700">
    <property type="term" value="F:DNA-binding transcription factor activity"/>
    <property type="evidence" value="ECO:0007669"/>
    <property type="project" value="TreeGrafter"/>
</dbReference>
<name>A0A502EFF5_9MYCO</name>
<reference evidence="4 5" key="1">
    <citation type="journal article" date="2019" name="Environ. Microbiol.">
        <title>Species interactions and distinct microbial communities in high Arctic permafrost affected cryosols are associated with the CH4 and CO2 gas fluxes.</title>
        <authorList>
            <person name="Altshuler I."/>
            <person name="Hamel J."/>
            <person name="Turney S."/>
            <person name="Magnuson E."/>
            <person name="Levesque R."/>
            <person name="Greer C."/>
            <person name="Whyte L.G."/>
        </authorList>
    </citation>
    <scope>NUCLEOTIDE SEQUENCE [LARGE SCALE GENOMIC DNA]</scope>
    <source>
        <strain evidence="4 5">S5.20</strain>
    </source>
</reference>
<dbReference type="SUPFAM" id="SSF46689">
    <property type="entry name" value="Homeodomain-like"/>
    <property type="match status" value="1"/>
</dbReference>
<dbReference type="PRINTS" id="PR00455">
    <property type="entry name" value="HTHTETR"/>
</dbReference>
<organism evidence="4 5">
    <name type="scientific">Mycolicibacterium hodleri</name>
    <dbReference type="NCBI Taxonomy" id="49897"/>
    <lineage>
        <taxon>Bacteria</taxon>
        <taxon>Bacillati</taxon>
        <taxon>Actinomycetota</taxon>
        <taxon>Actinomycetes</taxon>
        <taxon>Mycobacteriales</taxon>
        <taxon>Mycobacteriaceae</taxon>
        <taxon>Mycolicibacterium</taxon>
    </lineage>
</organism>
<keyword evidence="1 2" id="KW-0238">DNA-binding</keyword>
<dbReference type="PROSITE" id="PS50977">
    <property type="entry name" value="HTH_TETR_2"/>
    <property type="match status" value="1"/>
</dbReference>
<feature type="DNA-binding region" description="H-T-H motif" evidence="2">
    <location>
        <begin position="39"/>
        <end position="58"/>
    </location>
</feature>
<dbReference type="InterPro" id="IPR036271">
    <property type="entry name" value="Tet_transcr_reg_TetR-rel_C_sf"/>
</dbReference>
<comment type="caution">
    <text evidence="4">The sequence shown here is derived from an EMBL/GenBank/DDBJ whole genome shotgun (WGS) entry which is preliminary data.</text>
</comment>
<dbReference type="InterPro" id="IPR001647">
    <property type="entry name" value="HTH_TetR"/>
</dbReference>